<dbReference type="AlphaFoldDB" id="A0A4Q9GAW6"/>
<evidence type="ECO:0000313" key="2">
    <source>
        <dbReference type="Proteomes" id="UP000291613"/>
    </source>
</evidence>
<gene>
    <name evidence="1" type="ORF">EYR15_14320</name>
</gene>
<name>A0A4Q9GAW6_9HYPH</name>
<accession>A0A4Q9GAW6</accession>
<organism evidence="1 2">
    <name type="scientific">Hansschlegelia quercus</name>
    <dbReference type="NCBI Taxonomy" id="2528245"/>
    <lineage>
        <taxon>Bacteria</taxon>
        <taxon>Pseudomonadati</taxon>
        <taxon>Pseudomonadota</taxon>
        <taxon>Alphaproteobacteria</taxon>
        <taxon>Hyphomicrobiales</taxon>
        <taxon>Methylopilaceae</taxon>
        <taxon>Hansschlegelia</taxon>
    </lineage>
</organism>
<comment type="caution">
    <text evidence="1">The sequence shown here is derived from an EMBL/GenBank/DDBJ whole genome shotgun (WGS) entry which is preliminary data.</text>
</comment>
<sequence length="99" mass="10729">MTFPIMENHLLSIACSLDADTGLESAEQRARLDGASKKNLSTHFSATADLRAGTNLLAMQGFAAMPEMAPRGMFEAARSAPNRFRENGPLRRPEPLAIV</sequence>
<evidence type="ECO:0000313" key="1">
    <source>
        <dbReference type="EMBL" id="TBN48248.1"/>
    </source>
</evidence>
<dbReference type="RefSeq" id="WP_131004252.1">
    <property type="nucleotide sequence ID" value="NZ_JBHSZR010000011.1"/>
</dbReference>
<proteinExistence type="predicted"/>
<protein>
    <submittedName>
        <fullName evidence="1">Uncharacterized protein</fullName>
    </submittedName>
</protein>
<keyword evidence="2" id="KW-1185">Reference proteome</keyword>
<dbReference type="EMBL" id="SIUB01000008">
    <property type="protein sequence ID" value="TBN48248.1"/>
    <property type="molecule type" value="Genomic_DNA"/>
</dbReference>
<dbReference type="Proteomes" id="UP000291613">
    <property type="component" value="Unassembled WGS sequence"/>
</dbReference>
<reference evidence="1 2" key="1">
    <citation type="submission" date="2019-02" db="EMBL/GenBank/DDBJ databases">
        <title>Hansschlegelia quercus sp. nov., a novel methylotrophic bacterium from buds of oak (Quercus robur L.).</title>
        <authorList>
            <person name="Agafonova N.V."/>
            <person name="Kaparullina E.N."/>
            <person name="Grouzdev D.S."/>
            <person name="Doronina N.V."/>
        </authorList>
    </citation>
    <scope>NUCLEOTIDE SEQUENCE [LARGE SCALE GENOMIC DNA]</scope>
    <source>
        <strain evidence="1 2">Dub</strain>
    </source>
</reference>